<keyword evidence="2" id="KW-1185">Reference proteome</keyword>
<comment type="caution">
    <text evidence="1">The sequence shown here is derived from an EMBL/GenBank/DDBJ whole genome shotgun (WGS) entry which is preliminary data.</text>
</comment>
<accession>A0A1Q9F6B2</accession>
<dbReference type="AlphaFoldDB" id="A0A1Q9F6B2"/>
<evidence type="ECO:0000313" key="2">
    <source>
        <dbReference type="Proteomes" id="UP000186817"/>
    </source>
</evidence>
<reference evidence="1 2" key="1">
    <citation type="submission" date="2016-02" db="EMBL/GenBank/DDBJ databases">
        <title>Genome analysis of coral dinoflagellate symbionts highlights evolutionary adaptations to a symbiotic lifestyle.</title>
        <authorList>
            <person name="Aranda M."/>
            <person name="Li Y."/>
            <person name="Liew Y.J."/>
            <person name="Baumgarten S."/>
            <person name="Simakov O."/>
            <person name="Wilson M."/>
            <person name="Piel J."/>
            <person name="Ashoor H."/>
            <person name="Bougouffa S."/>
            <person name="Bajic V.B."/>
            <person name="Ryu T."/>
            <person name="Ravasi T."/>
            <person name="Bayer T."/>
            <person name="Micklem G."/>
            <person name="Kim H."/>
            <person name="Bhak J."/>
            <person name="Lajeunesse T.C."/>
            <person name="Voolstra C.R."/>
        </authorList>
    </citation>
    <scope>NUCLEOTIDE SEQUENCE [LARGE SCALE GENOMIC DNA]</scope>
    <source>
        <strain evidence="1 2">CCMP2467</strain>
    </source>
</reference>
<proteinExistence type="predicted"/>
<dbReference type="EMBL" id="LSRX01000005">
    <property type="protein sequence ID" value="OLQ15223.1"/>
    <property type="molecule type" value="Genomic_DNA"/>
</dbReference>
<dbReference type="Proteomes" id="UP000186817">
    <property type="component" value="Unassembled WGS sequence"/>
</dbReference>
<organism evidence="1 2">
    <name type="scientific">Symbiodinium microadriaticum</name>
    <name type="common">Dinoflagellate</name>
    <name type="synonym">Zooxanthella microadriatica</name>
    <dbReference type="NCBI Taxonomy" id="2951"/>
    <lineage>
        <taxon>Eukaryota</taxon>
        <taxon>Sar</taxon>
        <taxon>Alveolata</taxon>
        <taxon>Dinophyceae</taxon>
        <taxon>Suessiales</taxon>
        <taxon>Symbiodiniaceae</taxon>
        <taxon>Symbiodinium</taxon>
    </lineage>
</organism>
<protein>
    <submittedName>
        <fullName evidence="1">Uncharacterized protein</fullName>
    </submittedName>
</protein>
<name>A0A1Q9F6B2_SYMMI</name>
<dbReference type="OrthoDB" id="407352at2759"/>
<sequence length="153" mass="17444">MAVCSAAASWQPNLGLGRYVPLNCLHFWDVSTFDRTAIEATSTDVSSDDSKRRDEDFLARLRGLAKEALTWPHLTEELRLMWTVVLKTDTVPLQELPPWFLERQNLSRRSMGIDLISLDGQQAVLCRSASVNSSVLHRDIKRFLRTARWVCKA</sequence>
<evidence type="ECO:0000313" key="1">
    <source>
        <dbReference type="EMBL" id="OLQ15223.1"/>
    </source>
</evidence>
<gene>
    <name evidence="1" type="ORF">AK812_SmicGene524</name>
</gene>